<dbReference type="PANTHER" id="PTHR32305:SF15">
    <property type="entry name" value="PROTEIN RHSA-RELATED"/>
    <property type="match status" value="1"/>
</dbReference>
<feature type="domain" description="Gp5/Type VI secretion system Vgr C-terminal trimerisation" evidence="5">
    <location>
        <begin position="516"/>
        <end position="624"/>
    </location>
</feature>
<evidence type="ECO:0000313" key="7">
    <source>
        <dbReference type="Proteomes" id="UP001363010"/>
    </source>
</evidence>
<organism evidence="6 7">
    <name type="scientific">Variovorax humicola</name>
    <dbReference type="NCBI Taxonomy" id="1769758"/>
    <lineage>
        <taxon>Bacteria</taxon>
        <taxon>Pseudomonadati</taxon>
        <taxon>Pseudomonadota</taxon>
        <taxon>Betaproteobacteria</taxon>
        <taxon>Burkholderiales</taxon>
        <taxon>Comamonadaceae</taxon>
        <taxon>Variovorax</taxon>
    </lineage>
</organism>
<keyword evidence="7" id="KW-1185">Reference proteome</keyword>
<gene>
    <name evidence="6" type="primary">tssI</name>
    <name evidence="6" type="ORF">WKW80_33010</name>
</gene>
<dbReference type="Gene3D" id="2.40.50.230">
    <property type="entry name" value="Gp5 N-terminal domain"/>
    <property type="match status" value="1"/>
</dbReference>
<reference evidence="6 7" key="1">
    <citation type="submission" date="2024-03" db="EMBL/GenBank/DDBJ databases">
        <title>Novel species of the genus Variovorax.</title>
        <authorList>
            <person name="Liu Q."/>
            <person name="Xin Y.-H."/>
        </authorList>
    </citation>
    <scope>NUCLEOTIDE SEQUENCE [LARGE SCALE GENOMIC DNA]</scope>
    <source>
        <strain evidence="6 7">KACC 18501</strain>
    </source>
</reference>
<dbReference type="InterPro" id="IPR037026">
    <property type="entry name" value="Vgr_OB-fold_dom_sf"/>
</dbReference>
<evidence type="ECO:0000259" key="4">
    <source>
        <dbReference type="Pfam" id="PF04717"/>
    </source>
</evidence>
<comment type="subcellular location">
    <subcellularLocation>
        <location evidence="1">Secreted</location>
    </subcellularLocation>
</comment>
<sequence>MAELQYLIKGDSPANAELMFWRIVGHEALARASMYELTVLSQNSAISAGDILGCAFDVVIEFKDSDGGKHERHCQGHAVRFTRATQVGRFFEYRIVLRSWFWLLTKRSNSRILQERPVLEVLDAVFEDSPIKRFKKTKSDNVVGTHAPHRYCVQYQESDYCFLSRLMEEEGIYYWFDAHENPGTMHLSDASDLGHKKLPVIDTLTFAANAASEARFNEITRWVSTHQFDTGKFASRDSDFKAISKELSADKGDPDTHELADLECFEFPGGYYDGDDTDNIARVRLDELVGRRHRHWALTGWPDVAAGRSFKFEGDPDGTRDGDYIIAACTFVISHPGYEGLDMMEPERSTSTVLQEALNDDPVNAGTRTVLDDLINSTPTLRFGPRGSSAFLLTVIPSASPWRPPRLTARRTMPGPQTAIVVGKQGEEIWTEKYGRVKVQFHWDRYGKHDENSSCWIRVSQPWAGKGWGSVSIPRIGQEVIVDFLEGDPDRPIITGRFYNADNMPPYKLPGDGVVSGLKSNTHKGKGFNEMSMNDTAGKEQITVHAQHDMNTTIKHDETHIVETGNRTIAVRTGTHTETIKGDTAITVSTGKYEHNIATGPAHYHVKAALTEDYDTSQTTTVKGPVYIHATDSIQLHTGSSNLWMASDGTIKLSGVNITITGSSTVTINSKKISVIGDAEIKASAPKVEIVGGDTAQIGVGGQQVTCDKGKVNVSGAAINSSASGTHEITGALVNIN</sequence>
<dbReference type="Proteomes" id="UP001363010">
    <property type="component" value="Unassembled WGS sequence"/>
</dbReference>
<evidence type="ECO:0000256" key="1">
    <source>
        <dbReference type="ARBA" id="ARBA00004613"/>
    </source>
</evidence>
<dbReference type="PANTHER" id="PTHR32305">
    <property type="match status" value="1"/>
</dbReference>
<dbReference type="Pfam" id="PF05954">
    <property type="entry name" value="Phage_GPD"/>
    <property type="match status" value="1"/>
</dbReference>
<dbReference type="SUPFAM" id="SSF69279">
    <property type="entry name" value="Phage tail proteins"/>
    <property type="match status" value="2"/>
</dbReference>
<dbReference type="SUPFAM" id="SSF69349">
    <property type="entry name" value="Phage fibre proteins"/>
    <property type="match status" value="1"/>
</dbReference>
<dbReference type="NCBIfam" id="TIGR03361">
    <property type="entry name" value="VI_Rhs_Vgr"/>
    <property type="match status" value="2"/>
</dbReference>
<dbReference type="NCBIfam" id="TIGR01646">
    <property type="entry name" value="vgr_GE"/>
    <property type="match status" value="1"/>
</dbReference>
<dbReference type="InterPro" id="IPR006533">
    <property type="entry name" value="T6SS_Vgr_RhsGE"/>
</dbReference>
<dbReference type="EMBL" id="JBBKZV010000041">
    <property type="protein sequence ID" value="MEJ8826775.1"/>
    <property type="molecule type" value="Genomic_DNA"/>
</dbReference>
<proteinExistence type="inferred from homology"/>
<dbReference type="Gene3D" id="2.30.110.50">
    <property type="match status" value="1"/>
</dbReference>
<dbReference type="Gene3D" id="4.10.220.110">
    <property type="match status" value="1"/>
</dbReference>
<comment type="caution">
    <text evidence="6">The sequence shown here is derived from an EMBL/GenBank/DDBJ whole genome shotgun (WGS) entry which is preliminary data.</text>
</comment>
<dbReference type="InterPro" id="IPR006531">
    <property type="entry name" value="Gp5/Vgr_OB"/>
</dbReference>
<comment type="similarity">
    <text evidence="2">Belongs to the VgrG protein family.</text>
</comment>
<dbReference type="InterPro" id="IPR054030">
    <property type="entry name" value="Gp5_Vgr_C"/>
</dbReference>
<name>A0ABU8W9R3_9BURK</name>
<dbReference type="RefSeq" id="WP_340367811.1">
    <property type="nucleotide sequence ID" value="NZ_JBBKZV010000041.1"/>
</dbReference>
<protein>
    <submittedName>
        <fullName evidence="6">Type VI secretion system tip protein TssI/VgrG</fullName>
    </submittedName>
</protein>
<dbReference type="Pfam" id="PF04717">
    <property type="entry name" value="Phage_base_V"/>
    <property type="match status" value="1"/>
</dbReference>
<dbReference type="InterPro" id="IPR017847">
    <property type="entry name" value="T6SS_RhsGE_Vgr_subset"/>
</dbReference>
<evidence type="ECO:0000256" key="3">
    <source>
        <dbReference type="ARBA" id="ARBA00022525"/>
    </source>
</evidence>
<accession>A0ABU8W9R3</accession>
<dbReference type="SUPFAM" id="SSF69255">
    <property type="entry name" value="gp5 N-terminal domain-like"/>
    <property type="match status" value="1"/>
</dbReference>
<evidence type="ECO:0000256" key="2">
    <source>
        <dbReference type="ARBA" id="ARBA00005558"/>
    </source>
</evidence>
<keyword evidence="3" id="KW-0964">Secreted</keyword>
<feature type="domain" description="Gp5/Type VI secretion system Vgr protein OB-fold" evidence="4">
    <location>
        <begin position="431"/>
        <end position="499"/>
    </location>
</feature>
<dbReference type="Pfam" id="PF22178">
    <property type="entry name" value="Gp5_trimer_C"/>
    <property type="match status" value="1"/>
</dbReference>
<dbReference type="InterPro" id="IPR050708">
    <property type="entry name" value="T6SS_VgrG/RHS"/>
</dbReference>
<evidence type="ECO:0000259" key="5">
    <source>
        <dbReference type="Pfam" id="PF22178"/>
    </source>
</evidence>
<evidence type="ECO:0000313" key="6">
    <source>
        <dbReference type="EMBL" id="MEJ8826775.1"/>
    </source>
</evidence>
<dbReference type="Gene3D" id="3.55.50.10">
    <property type="entry name" value="Baseplate protein-like domains"/>
    <property type="match status" value="1"/>
</dbReference>